<dbReference type="OrthoDB" id="6428749at2759"/>
<dbReference type="Proteomes" id="UP000639338">
    <property type="component" value="Unassembled WGS sequence"/>
</dbReference>
<dbReference type="GO" id="GO:0012505">
    <property type="term" value="C:endomembrane system"/>
    <property type="evidence" value="ECO:0007669"/>
    <property type="project" value="TreeGrafter"/>
</dbReference>
<accession>A0A835CSA7</accession>
<feature type="active site" description="Charge relay system" evidence="1">
    <location>
        <position position="222"/>
    </location>
</feature>
<evidence type="ECO:0000256" key="1">
    <source>
        <dbReference type="PIRSR" id="PIRSR001221-1"/>
    </source>
</evidence>
<feature type="domain" description="Amidase" evidence="2">
    <location>
        <begin position="86"/>
        <end position="526"/>
    </location>
</feature>
<feature type="active site" description="Charge relay system" evidence="1">
    <location>
        <position position="147"/>
    </location>
</feature>
<evidence type="ECO:0000313" key="4">
    <source>
        <dbReference type="Proteomes" id="UP000639338"/>
    </source>
</evidence>
<reference evidence="3 4" key="1">
    <citation type="submission" date="2020-08" db="EMBL/GenBank/DDBJ databases">
        <title>Aphidius gifuensis genome sequencing and assembly.</title>
        <authorList>
            <person name="Du Z."/>
        </authorList>
    </citation>
    <scope>NUCLEOTIDE SEQUENCE [LARGE SCALE GENOMIC DNA]</scope>
    <source>
        <strain evidence="3">YNYX2018</strain>
        <tissue evidence="3">Adults</tissue>
    </source>
</reference>
<dbReference type="PIRSF" id="PIRSF001221">
    <property type="entry name" value="Amidase_fungi"/>
    <property type="match status" value="1"/>
</dbReference>
<dbReference type="InterPro" id="IPR052739">
    <property type="entry name" value="FAAH2"/>
</dbReference>
<dbReference type="PANTHER" id="PTHR43372:SF2">
    <property type="entry name" value="IP13792P"/>
    <property type="match status" value="1"/>
</dbReference>
<evidence type="ECO:0000259" key="2">
    <source>
        <dbReference type="Pfam" id="PF01425"/>
    </source>
</evidence>
<dbReference type="InterPro" id="IPR023631">
    <property type="entry name" value="Amidase_dom"/>
</dbReference>
<dbReference type="EMBL" id="JACMRX010000004">
    <property type="protein sequence ID" value="KAF7991070.1"/>
    <property type="molecule type" value="Genomic_DNA"/>
</dbReference>
<comment type="caution">
    <text evidence="3">The sequence shown here is derived from an EMBL/GenBank/DDBJ whole genome shotgun (WGS) entry which is preliminary data.</text>
</comment>
<dbReference type="Pfam" id="PF01425">
    <property type="entry name" value="Amidase"/>
    <property type="match status" value="1"/>
</dbReference>
<feature type="active site" description="Acyl-ester intermediate" evidence="1">
    <location>
        <position position="246"/>
    </location>
</feature>
<keyword evidence="4" id="KW-1185">Reference proteome</keyword>
<organism evidence="3 4">
    <name type="scientific">Aphidius gifuensis</name>
    <name type="common">Parasitoid wasp</name>
    <dbReference type="NCBI Taxonomy" id="684658"/>
    <lineage>
        <taxon>Eukaryota</taxon>
        <taxon>Metazoa</taxon>
        <taxon>Ecdysozoa</taxon>
        <taxon>Arthropoda</taxon>
        <taxon>Hexapoda</taxon>
        <taxon>Insecta</taxon>
        <taxon>Pterygota</taxon>
        <taxon>Neoptera</taxon>
        <taxon>Endopterygota</taxon>
        <taxon>Hymenoptera</taxon>
        <taxon>Apocrita</taxon>
        <taxon>Ichneumonoidea</taxon>
        <taxon>Braconidae</taxon>
        <taxon>Aphidiinae</taxon>
        <taxon>Aphidius</taxon>
    </lineage>
</organism>
<dbReference type="PANTHER" id="PTHR43372">
    <property type="entry name" value="FATTY-ACID AMIDE HYDROLASE"/>
    <property type="match status" value="1"/>
</dbReference>
<sequence>MELALSLLTLLYADLRFNYEEILDAFFKRLIRVLLLILGFLMYPFVHLRAFKKQKKCPPINNEILLLSATELARRIRRKELSSEQVVMSYIKRCKEVNVIINAIVDERFDDAIVDARKVDKFLLTTIKSEIELNNEMPLLGVPVTVKESIAVKGMSHSSGLKIKNPIISDFDSDVILRVKKAGGIPLLVSNTPEMCMCWETYNNVTGTTWNPYNTNKTAGGSSGGEAALLASAASVVSISSDIGGSARLPALFCGVFGHKPTPEYISTHGHMPTCDDSSWSSFFSIGPMVRYSEDLTMMLKVLCQSDKFDASHLDQKVELSDIKFYYMESDKSPSTNTVDIEIINGIQRFIKHMESARGIKVQKADIKEMKYAFETSSSMLLQLNGVDTIYKKGSNPREWKSVFLEVIKYISFMSPHTFPNIAYGVLKKFVDTLPDGYNKWINDKNNLIKKRFQDLLGENGVLIYPGFTTAAHYPYEIYSKVADVSYMMIFNSIGLPVTQCPLGLNKDGLPIGFQVVGNVGKDHLTIAVAREIERAFGGWQEPPSDLKTV</sequence>
<evidence type="ECO:0000313" key="3">
    <source>
        <dbReference type="EMBL" id="KAF7991070.1"/>
    </source>
</evidence>
<name>A0A835CSA7_APHGI</name>
<dbReference type="AlphaFoldDB" id="A0A835CSA7"/>
<dbReference type="SUPFAM" id="SSF75304">
    <property type="entry name" value="Amidase signature (AS) enzymes"/>
    <property type="match status" value="1"/>
</dbReference>
<gene>
    <name evidence="3" type="ORF">HCN44_002632</name>
</gene>
<dbReference type="Gene3D" id="3.90.1300.10">
    <property type="entry name" value="Amidase signature (AS) domain"/>
    <property type="match status" value="1"/>
</dbReference>
<dbReference type="InterPro" id="IPR036928">
    <property type="entry name" value="AS_sf"/>
</dbReference>
<protein>
    <recommendedName>
        <fullName evidence="2">Amidase domain-containing protein</fullName>
    </recommendedName>
</protein>
<proteinExistence type="predicted"/>